<feature type="compositionally biased region" description="Low complexity" evidence="2">
    <location>
        <begin position="432"/>
        <end position="464"/>
    </location>
</feature>
<feature type="region of interest" description="Disordered" evidence="2">
    <location>
        <begin position="420"/>
        <end position="481"/>
    </location>
</feature>
<feature type="domain" description="Capsule synthesis protein CapA" evidence="4">
    <location>
        <begin position="57"/>
        <end position="317"/>
    </location>
</feature>
<dbReference type="STRING" id="1774969.AUC69_06015"/>
<accession>A0A1E3W7K8</accession>
<comment type="caution">
    <text evidence="5">The sequence shown here is derived from an EMBL/GenBank/DDBJ whole genome shotgun (WGS) entry which is preliminary data.</text>
</comment>
<reference evidence="5 6" key="1">
    <citation type="journal article" date="2016" name="Environ. Microbiol.">
        <title>New Methyloceanibacter diversity from North Sea sediments includes methanotroph containing solely the soluble methane monooxygenase.</title>
        <authorList>
            <person name="Vekeman B."/>
            <person name="Kerckhof F.M."/>
            <person name="Cremers G."/>
            <person name="de Vos P."/>
            <person name="Vandamme P."/>
            <person name="Boon N."/>
            <person name="Op den Camp H.J."/>
            <person name="Heylen K."/>
        </authorList>
    </citation>
    <scope>NUCLEOTIDE SEQUENCE [LARGE SCALE GENOMIC DNA]</scope>
    <source>
        <strain evidence="5 6">R-67175</strain>
    </source>
</reference>
<dbReference type="Pfam" id="PF09587">
    <property type="entry name" value="PGA_cap"/>
    <property type="match status" value="1"/>
</dbReference>
<dbReference type="RefSeq" id="WP_069440653.1">
    <property type="nucleotide sequence ID" value="NZ_LPWF01000004.1"/>
</dbReference>
<protein>
    <recommendedName>
        <fullName evidence="4">Capsule synthesis protein CapA domain-containing protein</fullName>
    </recommendedName>
</protein>
<evidence type="ECO:0000256" key="3">
    <source>
        <dbReference type="SAM" id="SignalP"/>
    </source>
</evidence>
<evidence type="ECO:0000256" key="1">
    <source>
        <dbReference type="ARBA" id="ARBA00005662"/>
    </source>
</evidence>
<organism evidence="5 6">
    <name type="scientific">Methyloceanibacter superfactus</name>
    <dbReference type="NCBI Taxonomy" id="1774969"/>
    <lineage>
        <taxon>Bacteria</taxon>
        <taxon>Pseudomonadati</taxon>
        <taxon>Pseudomonadota</taxon>
        <taxon>Alphaproteobacteria</taxon>
        <taxon>Hyphomicrobiales</taxon>
        <taxon>Hyphomicrobiaceae</taxon>
        <taxon>Methyloceanibacter</taxon>
    </lineage>
</organism>
<dbReference type="InterPro" id="IPR029052">
    <property type="entry name" value="Metallo-depent_PP-like"/>
</dbReference>
<dbReference type="CDD" id="cd07381">
    <property type="entry name" value="MPP_CapA"/>
    <property type="match status" value="1"/>
</dbReference>
<evidence type="ECO:0000259" key="4">
    <source>
        <dbReference type="SMART" id="SM00854"/>
    </source>
</evidence>
<dbReference type="EMBL" id="LPWF01000004">
    <property type="protein sequence ID" value="ODS01784.1"/>
    <property type="molecule type" value="Genomic_DNA"/>
</dbReference>
<dbReference type="Gene3D" id="3.60.21.10">
    <property type="match status" value="1"/>
</dbReference>
<dbReference type="PANTHER" id="PTHR33393">
    <property type="entry name" value="POLYGLUTAMINE SYNTHESIS ACCESSORY PROTEIN RV0574C-RELATED"/>
    <property type="match status" value="1"/>
</dbReference>
<feature type="signal peptide" evidence="3">
    <location>
        <begin position="1"/>
        <end position="20"/>
    </location>
</feature>
<dbReference type="SUPFAM" id="SSF56300">
    <property type="entry name" value="Metallo-dependent phosphatases"/>
    <property type="match status" value="1"/>
</dbReference>
<sequence>MRKRSFVKAAGAAAGVVALVAGGSALHGAPRLQPCANSEFTASIGSAAKQLDPDRLTIVLAGDTGFNAKGAKVQPEGFRKDRQILGFADSLSGVAPDVNGDLAFLNLETVVTDRNDLVPDSKGQKAPYNFQSHPLGLKALIDTGFNMFSLANNHSMDYGANGAQETLYHMAVAAAERAITYAGIGTTLEEATRPGCLKLGKTRVAFAATGIVTGQREEHRAGKDKTGQASYRDPADYQLVVNRLAGMPADYRILSIHYGLEGRVVPDQRQLKDWRGFASSEKGIDLIVGHHPHVAQGVEFNGASLIFYGLGNFLHPGTAEMSRFGICRDYGLMAKVHLARIQGYWRAAAIEAIPVTKTNMHPERFAPEQGVRRIYALNYLGAQLGDGKARKACASPRARTAPGSIALKVLICSAARLGRCAPGGSRRRRSRQSSAASSRPPARTSPSMAPPRRSASRQAFSASARTDERLEVSRAARRRWL</sequence>
<evidence type="ECO:0000256" key="2">
    <source>
        <dbReference type="SAM" id="MobiDB-lite"/>
    </source>
</evidence>
<evidence type="ECO:0000313" key="6">
    <source>
        <dbReference type="Proteomes" id="UP000094472"/>
    </source>
</evidence>
<dbReference type="PANTHER" id="PTHR33393:SF13">
    <property type="entry name" value="PGA BIOSYNTHESIS PROTEIN CAPA"/>
    <property type="match status" value="1"/>
</dbReference>
<proteinExistence type="inferred from homology"/>
<name>A0A1E3W7K8_9HYPH</name>
<comment type="similarity">
    <text evidence="1">Belongs to the CapA family.</text>
</comment>
<keyword evidence="6" id="KW-1185">Reference proteome</keyword>
<dbReference type="InterPro" id="IPR052169">
    <property type="entry name" value="CW_Biosynth-Accessory"/>
</dbReference>
<dbReference type="AlphaFoldDB" id="A0A1E3W7K8"/>
<keyword evidence="3" id="KW-0732">Signal</keyword>
<dbReference type="SMART" id="SM00854">
    <property type="entry name" value="PGA_cap"/>
    <property type="match status" value="1"/>
</dbReference>
<gene>
    <name evidence="5" type="ORF">AUC69_06015</name>
</gene>
<evidence type="ECO:0000313" key="5">
    <source>
        <dbReference type="EMBL" id="ODS01784.1"/>
    </source>
</evidence>
<dbReference type="InterPro" id="IPR019079">
    <property type="entry name" value="Capsule_synth_CapA"/>
</dbReference>
<dbReference type="Proteomes" id="UP000094472">
    <property type="component" value="Unassembled WGS sequence"/>
</dbReference>
<feature type="chain" id="PRO_5009139058" description="Capsule synthesis protein CapA domain-containing protein" evidence="3">
    <location>
        <begin position="21"/>
        <end position="481"/>
    </location>
</feature>
<feature type="compositionally biased region" description="Basic and acidic residues" evidence="2">
    <location>
        <begin position="465"/>
        <end position="474"/>
    </location>
</feature>
<dbReference type="OrthoDB" id="9810718at2"/>